<dbReference type="OrthoDB" id="262000at2759"/>
<feature type="compositionally biased region" description="Polar residues" evidence="2">
    <location>
        <begin position="1068"/>
        <end position="1077"/>
    </location>
</feature>
<evidence type="ECO:0000313" key="3">
    <source>
        <dbReference type="EMBL" id="KPA83231.1"/>
    </source>
</evidence>
<keyword evidence="4" id="KW-1185">Reference proteome</keyword>
<feature type="compositionally biased region" description="Low complexity" evidence="2">
    <location>
        <begin position="384"/>
        <end position="393"/>
    </location>
</feature>
<dbReference type="GeneID" id="26903202"/>
<evidence type="ECO:0000256" key="1">
    <source>
        <dbReference type="SAM" id="Coils"/>
    </source>
</evidence>
<name>A0A0N0DXQ7_LEPPY</name>
<feature type="compositionally biased region" description="Low complexity" evidence="2">
    <location>
        <begin position="945"/>
        <end position="955"/>
    </location>
</feature>
<comment type="caution">
    <text evidence="3">The sequence shown here is derived from an EMBL/GenBank/DDBJ whole genome shotgun (WGS) entry which is preliminary data.</text>
</comment>
<feature type="compositionally biased region" description="Low complexity" evidence="2">
    <location>
        <begin position="719"/>
        <end position="738"/>
    </location>
</feature>
<keyword evidence="1" id="KW-0175">Coiled coil</keyword>
<dbReference type="Proteomes" id="UP000037923">
    <property type="component" value="Unassembled WGS sequence"/>
</dbReference>
<dbReference type="VEuPathDB" id="TriTrypDB:LpyrH10_04_4610"/>
<feature type="region of interest" description="Disordered" evidence="2">
    <location>
        <begin position="288"/>
        <end position="326"/>
    </location>
</feature>
<feature type="region of interest" description="Disordered" evidence="2">
    <location>
        <begin position="870"/>
        <end position="1108"/>
    </location>
</feature>
<feature type="region of interest" description="Disordered" evidence="2">
    <location>
        <begin position="1"/>
        <end position="27"/>
    </location>
</feature>
<feature type="compositionally biased region" description="Low complexity" evidence="2">
    <location>
        <begin position="896"/>
        <end position="912"/>
    </location>
</feature>
<protein>
    <submittedName>
        <fullName evidence="3">Uncharacterized protein</fullName>
    </submittedName>
</protein>
<accession>A0A0N0DXQ7</accession>
<feature type="region of interest" description="Disordered" evidence="2">
    <location>
        <begin position="210"/>
        <end position="230"/>
    </location>
</feature>
<reference evidence="3 4" key="1">
    <citation type="submission" date="2015-07" db="EMBL/GenBank/DDBJ databases">
        <title>High-quality genome of monoxenous trypanosomatid Leptomonas pyrrhocoris.</title>
        <authorList>
            <person name="Flegontov P."/>
            <person name="Butenko A."/>
            <person name="Firsov S."/>
            <person name="Vlcek C."/>
            <person name="Logacheva M.D."/>
            <person name="Field M."/>
            <person name="Filatov D."/>
            <person name="Flegontova O."/>
            <person name="Gerasimov E."/>
            <person name="Jackson A.P."/>
            <person name="Kelly S."/>
            <person name="Opperdoes F."/>
            <person name="O'Reilly A."/>
            <person name="Votypka J."/>
            <person name="Yurchenko V."/>
            <person name="Lukes J."/>
        </authorList>
    </citation>
    <scope>NUCLEOTIDE SEQUENCE [LARGE SCALE GENOMIC DNA]</scope>
    <source>
        <strain evidence="3">H10</strain>
    </source>
</reference>
<feature type="region of interest" description="Disordered" evidence="2">
    <location>
        <begin position="662"/>
        <end position="771"/>
    </location>
</feature>
<feature type="region of interest" description="Disordered" evidence="2">
    <location>
        <begin position="599"/>
        <end position="629"/>
    </location>
</feature>
<feature type="compositionally biased region" description="Polar residues" evidence="2">
    <location>
        <begin position="996"/>
        <end position="1007"/>
    </location>
</feature>
<organism evidence="3 4">
    <name type="scientific">Leptomonas pyrrhocoris</name>
    <name type="common">Firebug parasite</name>
    <dbReference type="NCBI Taxonomy" id="157538"/>
    <lineage>
        <taxon>Eukaryota</taxon>
        <taxon>Discoba</taxon>
        <taxon>Euglenozoa</taxon>
        <taxon>Kinetoplastea</taxon>
        <taxon>Metakinetoplastina</taxon>
        <taxon>Trypanosomatida</taxon>
        <taxon>Trypanosomatidae</taxon>
        <taxon>Leishmaniinae</taxon>
        <taxon>Leptomonas</taxon>
    </lineage>
</organism>
<feature type="coiled-coil region" evidence="1">
    <location>
        <begin position="779"/>
        <end position="809"/>
    </location>
</feature>
<sequence length="1322" mass="141423">MHLPQGSRRSTPEPQHSPRVRFSSVPPSSPILTFSVVEWTPASGLQGRLYPKRATSLQRLDNNASVASTEEERRDPRDRVVFETTAGTWSCFRQISCCGDALVLEDAGTIDVGPPRRHEYTWQQGPGRLPSIENGNTSFGASGGWRQTLASVSQSATEMDAEAAKHGTLISRPSHHRREISLQDIHSIRRHVFKRPLPLTFNSNGSLVDAAREESRGGRSKHPHHGSRDDDLENLEWRYELWGPVGVIFMLRGGMKLFLVFASGQHAEQIEELLIDFASGRGLQRRQRQKALAKAASQTPGSQAMTNRSVSAAGNGAGFPESPGIPGSPAVSYPSLRLYSPETSFQGAPGSPSFPTCNSPAVTDAMVHQLPSANAVLSSAASVASTGSPSVGPQRRPRANGSGPDGNGSFTGFLLTPLNTTSASASVSSHPSVSLPTESPSTGYLYCRPWGEATRHRRYYLRLASASPTNTLVRLSRHRLSTWQKIRQTLGHEPRCVSIDLKRTYLTPSATHENIFQVESVVDTYAQYKDVLPLGGAVATAGPGDEAQAPVAARRREAELCRSRPILFEALAKTMQERAEWLAWLQARGATVLRVATTDTAHTDSSARDGPPAPSPKRPSFHPLGHQLFPSSSMVNTSVPDLAPANAVDRWVPNCGIPTTATDTASSVDPLGGSHQLPLPLKESDSERESTSASVRARGPTNAPTRYPQPHPRRTELFPSASPPNASKQSNSSSSPDPVFSTLPSLALEQRGSSNSSPARRHHDGDEPGKNAIVVADGERDEELQAEKVQRQRRQLQELMDLRVEELQQDERQLSSSLRSLMSPLRGEPEMLEQTFKPARRGADTPQKKTDVPQAATAAAHQGRKRVLLRGNHTGNDDGGGDDVSAAEATALASPGEEGATTECTLTGTGPTLVGAARTPMYLEDTSSDDDNACDPAPLPSNTAPSKSPYSTTPLLPSPPEVAQRDADGGGARAKGQMADADKSTPISTKRPASPGSASTVKNTRAPTATPLPSRLTTVISAMDEDAAGQPSISKIRLSQDRQSTRASVSPSPDAPSGAPSAYALLATSPTMPSAETSPVRKVLFSPPKREDDGALTPDRGGHITAKTSSVELPSVPDASSLSSSLRQRKITVITDEEASDPSGFKPGADTLIASPHQVPPESKLDPRLAQFLTPANRTDSDLKGSGVKIISSPLQARLMPLPSVIRFGIRSDRYSSDSSASSPAVKHHSVCDSPLPPPRVGSPTTAGWHHTPLGSRLGVRVPLTHATDHNGDSGTSVQNSASSRATHRDSAYLCGSFPLQSRDEVERRKRAFRDSLFVNQE</sequence>
<gene>
    <name evidence="3" type="ORF">ABB37_02911</name>
</gene>
<feature type="compositionally biased region" description="Low complexity" evidence="2">
    <location>
        <begin position="1047"/>
        <end position="1064"/>
    </location>
</feature>
<feature type="region of interest" description="Disordered" evidence="2">
    <location>
        <begin position="1217"/>
        <end position="1286"/>
    </location>
</feature>
<evidence type="ECO:0000256" key="2">
    <source>
        <dbReference type="SAM" id="MobiDB-lite"/>
    </source>
</evidence>
<dbReference type="OMA" id="YLYCRPW"/>
<proteinExistence type="predicted"/>
<dbReference type="EMBL" id="LGTL01000004">
    <property type="protein sequence ID" value="KPA83231.1"/>
    <property type="molecule type" value="Genomic_DNA"/>
</dbReference>
<feature type="region of interest" description="Disordered" evidence="2">
    <location>
        <begin position="384"/>
        <end position="414"/>
    </location>
</feature>
<dbReference type="RefSeq" id="XP_015661670.1">
    <property type="nucleotide sequence ID" value="XM_015800068.1"/>
</dbReference>
<feature type="compositionally biased region" description="Polar residues" evidence="2">
    <location>
        <begin position="1273"/>
        <end position="1285"/>
    </location>
</feature>
<evidence type="ECO:0000313" key="4">
    <source>
        <dbReference type="Proteomes" id="UP000037923"/>
    </source>
</evidence>
<feature type="compositionally biased region" description="Polar residues" evidence="2">
    <location>
        <begin position="299"/>
        <end position="312"/>
    </location>
</feature>